<dbReference type="EMBL" id="LT559120">
    <property type="protein sequence ID" value="SAP16296.1"/>
    <property type="molecule type" value="Genomic_DNA"/>
</dbReference>
<organism evidence="2">
    <name type="scientific">Nonomuraea gerenzanensis</name>
    <dbReference type="NCBI Taxonomy" id="93944"/>
    <lineage>
        <taxon>Bacteria</taxon>
        <taxon>Bacillati</taxon>
        <taxon>Actinomycetota</taxon>
        <taxon>Actinomycetes</taxon>
        <taxon>Streptosporangiales</taxon>
        <taxon>Streptosporangiaceae</taxon>
        <taxon>Nonomuraea</taxon>
    </lineage>
</organism>
<reference evidence="2" key="1">
    <citation type="submission" date="2016-04" db="EMBL/GenBank/DDBJ databases">
        <authorList>
            <person name="Evans L.H."/>
            <person name="Alamgir A."/>
            <person name="Owens N."/>
            <person name="Weber N.D."/>
            <person name="Virtaneva K."/>
            <person name="Barbian K."/>
            <person name="Babar A."/>
            <person name="Rosenke K."/>
        </authorList>
    </citation>
    <scope>NUCLEOTIDE SEQUENCE</scope>
    <source>
        <strain evidence="2">Nono1</strain>
    </source>
</reference>
<dbReference type="Pfam" id="PF12684">
    <property type="entry name" value="DUF3799"/>
    <property type="match status" value="1"/>
</dbReference>
<keyword evidence="2" id="KW-0540">Nuclease</keyword>
<evidence type="ECO:0000313" key="2">
    <source>
        <dbReference type="EMBL" id="SAP16296.1"/>
    </source>
</evidence>
<dbReference type="RefSeq" id="WP_225267135.1">
    <property type="nucleotide sequence ID" value="NZ_CP084058.1"/>
</dbReference>
<name>A0A1M4BKX7_9ACTN</name>
<sequence>MTAVEAPPLGAGVHDIPHDAYISDPVSGGSLSSTGARKLLQPGGPAKFRWEKDHPEPPRKTFDLGHAAHQLVLGAGPELELIPADEWRTKEIKAQVARARERGAVPLRPADWQMVHGMADAIRRHPVASRLFEPGAGQAEQSLIWQDSESGVWRRARPDWLRPGTDRLICCDYKTTISAADDAIAKTVANLGYHQQDAWYVDGLQALGLDDQPAFLFVLQEKAPPYLIRIVQLDPDAEWAGRRLNRRAIDIYAACTATGIWPGYDPEIGLISLPRWASIATFEESL</sequence>
<keyword evidence="2" id="KW-0378">Hydrolase</keyword>
<accession>A0A1M4BKX7</accession>
<evidence type="ECO:0000259" key="1">
    <source>
        <dbReference type="Pfam" id="PF12684"/>
    </source>
</evidence>
<gene>
    <name evidence="2" type="ORF">BN4615_P10959</name>
</gene>
<dbReference type="AlphaFoldDB" id="A0A1M4BKX7"/>
<dbReference type="InterPro" id="IPR024432">
    <property type="entry name" value="Put_RecE_PDDEXK-like_dom"/>
</dbReference>
<feature type="domain" description="Putative exodeoxyribonuclease 8 PDDEXK-like" evidence="1">
    <location>
        <begin position="91"/>
        <end position="264"/>
    </location>
</feature>
<proteinExistence type="predicted"/>
<dbReference type="InterPro" id="IPR011604">
    <property type="entry name" value="PDDEXK-like_dom_sf"/>
</dbReference>
<protein>
    <submittedName>
        <fullName evidence="2">Phage exonuclease</fullName>
    </submittedName>
</protein>
<dbReference type="GO" id="GO:0004527">
    <property type="term" value="F:exonuclease activity"/>
    <property type="evidence" value="ECO:0007669"/>
    <property type="project" value="UniProtKB-KW"/>
</dbReference>
<keyword evidence="2" id="KW-0269">Exonuclease</keyword>
<dbReference type="Gene3D" id="3.90.320.10">
    <property type="match status" value="1"/>
</dbReference>